<dbReference type="PRINTS" id="PR00455">
    <property type="entry name" value="HTHTETR"/>
</dbReference>
<keyword evidence="2 4" id="KW-0238">DNA-binding</keyword>
<dbReference type="Pfam" id="PF00440">
    <property type="entry name" value="TetR_N"/>
    <property type="match status" value="1"/>
</dbReference>
<dbReference type="Gene3D" id="1.10.357.10">
    <property type="entry name" value="Tetracycline Repressor, domain 2"/>
    <property type="match status" value="1"/>
</dbReference>
<organism evidence="6 7">
    <name type="scientific">Mycolicibacterium sediminis</name>
    <dbReference type="NCBI Taxonomy" id="1286180"/>
    <lineage>
        <taxon>Bacteria</taxon>
        <taxon>Bacillati</taxon>
        <taxon>Actinomycetota</taxon>
        <taxon>Actinomycetes</taxon>
        <taxon>Mycobacteriales</taxon>
        <taxon>Mycobacteriaceae</taxon>
        <taxon>Mycolicibacterium</taxon>
    </lineage>
</organism>
<dbReference type="AlphaFoldDB" id="A0A7I7QVJ3"/>
<name>A0A7I7QVJ3_9MYCO</name>
<accession>A0A7I7QVJ3</accession>
<dbReference type="GO" id="GO:0003700">
    <property type="term" value="F:DNA-binding transcription factor activity"/>
    <property type="evidence" value="ECO:0007669"/>
    <property type="project" value="TreeGrafter"/>
</dbReference>
<feature type="domain" description="HTH tetR-type" evidence="5">
    <location>
        <begin position="15"/>
        <end position="75"/>
    </location>
</feature>
<gene>
    <name evidence="6" type="ORF">MSEDJ_44200</name>
</gene>
<evidence type="ECO:0000256" key="4">
    <source>
        <dbReference type="PROSITE-ProRule" id="PRU00335"/>
    </source>
</evidence>
<evidence type="ECO:0000313" key="6">
    <source>
        <dbReference type="EMBL" id="BBY30324.1"/>
    </source>
</evidence>
<dbReference type="GO" id="GO:0000976">
    <property type="term" value="F:transcription cis-regulatory region binding"/>
    <property type="evidence" value="ECO:0007669"/>
    <property type="project" value="TreeGrafter"/>
</dbReference>
<dbReference type="InterPro" id="IPR001647">
    <property type="entry name" value="HTH_TetR"/>
</dbReference>
<protein>
    <recommendedName>
        <fullName evidence="5">HTH tetR-type domain-containing protein</fullName>
    </recommendedName>
</protein>
<evidence type="ECO:0000259" key="5">
    <source>
        <dbReference type="PROSITE" id="PS50977"/>
    </source>
</evidence>
<keyword evidence="3" id="KW-0804">Transcription</keyword>
<dbReference type="PANTHER" id="PTHR30055:SF234">
    <property type="entry name" value="HTH-TYPE TRANSCRIPTIONAL REGULATOR BETI"/>
    <property type="match status" value="1"/>
</dbReference>
<evidence type="ECO:0000256" key="2">
    <source>
        <dbReference type="ARBA" id="ARBA00023125"/>
    </source>
</evidence>
<dbReference type="EMBL" id="AP022588">
    <property type="protein sequence ID" value="BBY30324.1"/>
    <property type="molecule type" value="Genomic_DNA"/>
</dbReference>
<dbReference type="InterPro" id="IPR050109">
    <property type="entry name" value="HTH-type_TetR-like_transc_reg"/>
</dbReference>
<reference evidence="6 7" key="1">
    <citation type="journal article" date="2019" name="Emerg. Microbes Infect.">
        <title>Comprehensive subspecies identification of 175 nontuberculous mycobacteria species based on 7547 genomic profiles.</title>
        <authorList>
            <person name="Matsumoto Y."/>
            <person name="Kinjo T."/>
            <person name="Motooka D."/>
            <person name="Nabeya D."/>
            <person name="Jung N."/>
            <person name="Uechi K."/>
            <person name="Horii T."/>
            <person name="Iida T."/>
            <person name="Fujita J."/>
            <person name="Nakamura S."/>
        </authorList>
    </citation>
    <scope>NUCLEOTIDE SEQUENCE [LARGE SCALE GENOMIC DNA]</scope>
    <source>
        <strain evidence="6 7">JCM 17899</strain>
    </source>
</reference>
<evidence type="ECO:0000256" key="1">
    <source>
        <dbReference type="ARBA" id="ARBA00023015"/>
    </source>
</evidence>
<keyword evidence="1" id="KW-0805">Transcription regulation</keyword>
<dbReference type="SUPFAM" id="SSF46689">
    <property type="entry name" value="Homeodomain-like"/>
    <property type="match status" value="1"/>
</dbReference>
<dbReference type="InterPro" id="IPR036271">
    <property type="entry name" value="Tet_transcr_reg_TetR-rel_C_sf"/>
</dbReference>
<sequence>MTGTGPRRSQRARADESARRLIAAAIELINEKGYAQTTAKDIGLRAGYSRAMLAERFGSKDALLESLLNDYEGRVDDDIATYDSGLDKALAPLDGMLRLVNEDPVFARAMFVVSFEAMHDTGEFRERIRLWLNRLRDAIREGIREGLEDGSVIAGVDADELSREALTAGIGYAYWSIMMPEQIDLPSTVARWREWVKHALELPAALSPDGVGPIPPRSTR</sequence>
<dbReference type="PROSITE" id="PS50977">
    <property type="entry name" value="HTH_TETR_2"/>
    <property type="match status" value="1"/>
</dbReference>
<dbReference type="InterPro" id="IPR009057">
    <property type="entry name" value="Homeodomain-like_sf"/>
</dbReference>
<dbReference type="Proteomes" id="UP000467193">
    <property type="component" value="Chromosome"/>
</dbReference>
<proteinExistence type="predicted"/>
<dbReference type="PANTHER" id="PTHR30055">
    <property type="entry name" value="HTH-TYPE TRANSCRIPTIONAL REGULATOR RUTR"/>
    <property type="match status" value="1"/>
</dbReference>
<feature type="DNA-binding region" description="H-T-H motif" evidence="4">
    <location>
        <begin position="38"/>
        <end position="57"/>
    </location>
</feature>
<dbReference type="SUPFAM" id="SSF48498">
    <property type="entry name" value="Tetracyclin repressor-like, C-terminal domain"/>
    <property type="match status" value="1"/>
</dbReference>
<evidence type="ECO:0000256" key="3">
    <source>
        <dbReference type="ARBA" id="ARBA00023163"/>
    </source>
</evidence>
<keyword evidence="7" id="KW-1185">Reference proteome</keyword>
<evidence type="ECO:0000313" key="7">
    <source>
        <dbReference type="Proteomes" id="UP000467193"/>
    </source>
</evidence>
<dbReference type="KEGG" id="msei:MSEDJ_44200"/>